<evidence type="ECO:0000313" key="1">
    <source>
        <dbReference type="EMBL" id="GFQ80920.1"/>
    </source>
</evidence>
<reference evidence="1" key="1">
    <citation type="submission" date="2020-07" db="EMBL/GenBank/DDBJ databases">
        <title>Multicomponent nature underlies the extraordinary mechanical properties of spider dragline silk.</title>
        <authorList>
            <person name="Kono N."/>
            <person name="Nakamura H."/>
            <person name="Mori M."/>
            <person name="Yoshida Y."/>
            <person name="Ohtoshi R."/>
            <person name="Malay A.D."/>
            <person name="Moran D.A.P."/>
            <person name="Tomita M."/>
            <person name="Numata K."/>
            <person name="Arakawa K."/>
        </authorList>
    </citation>
    <scope>NUCLEOTIDE SEQUENCE</scope>
</reference>
<dbReference type="InterPro" id="IPR012674">
    <property type="entry name" value="Calycin"/>
</dbReference>
<sequence length="136" mass="15848">MHGVKCQRVTYTPKENGMTYSYSISKEDEKNSPDVNGTIKPENKNPGEFMIKLTHAPWSRIWYRVMYTDYEKIAVEYTCVDGTLCYMATISVLHRFPVRWPSLEPGLEQFNITSLLTPSLKLYINMLDHTECENEQ</sequence>
<comment type="caution">
    <text evidence="1">The sequence shown here is derived from an EMBL/GenBank/DDBJ whole genome shotgun (WGS) entry which is preliminary data.</text>
</comment>
<dbReference type="SUPFAM" id="SSF50814">
    <property type="entry name" value="Lipocalins"/>
    <property type="match status" value="1"/>
</dbReference>
<accession>A0A8X6FHN8</accession>
<dbReference type="EMBL" id="BMAO01012371">
    <property type="protein sequence ID" value="GFQ80920.1"/>
    <property type="molecule type" value="Genomic_DNA"/>
</dbReference>
<gene>
    <name evidence="1" type="ORF">TNCT_591391</name>
</gene>
<dbReference type="Proteomes" id="UP000887116">
    <property type="component" value="Unassembled WGS sequence"/>
</dbReference>
<dbReference type="Gene3D" id="2.40.128.20">
    <property type="match status" value="1"/>
</dbReference>
<keyword evidence="2" id="KW-1185">Reference proteome</keyword>
<name>A0A8X6FHN8_TRICU</name>
<proteinExistence type="predicted"/>
<protein>
    <submittedName>
        <fullName evidence="1">Uncharacterized protein</fullName>
    </submittedName>
</protein>
<organism evidence="1 2">
    <name type="scientific">Trichonephila clavata</name>
    <name type="common">Joro spider</name>
    <name type="synonym">Nephila clavata</name>
    <dbReference type="NCBI Taxonomy" id="2740835"/>
    <lineage>
        <taxon>Eukaryota</taxon>
        <taxon>Metazoa</taxon>
        <taxon>Ecdysozoa</taxon>
        <taxon>Arthropoda</taxon>
        <taxon>Chelicerata</taxon>
        <taxon>Arachnida</taxon>
        <taxon>Araneae</taxon>
        <taxon>Araneomorphae</taxon>
        <taxon>Entelegynae</taxon>
        <taxon>Araneoidea</taxon>
        <taxon>Nephilidae</taxon>
        <taxon>Trichonephila</taxon>
    </lineage>
</organism>
<dbReference type="AlphaFoldDB" id="A0A8X6FHN8"/>
<dbReference type="OrthoDB" id="6454719at2759"/>
<evidence type="ECO:0000313" key="2">
    <source>
        <dbReference type="Proteomes" id="UP000887116"/>
    </source>
</evidence>